<evidence type="ECO:0000256" key="1">
    <source>
        <dbReference type="ARBA" id="ARBA00000077"/>
    </source>
</evidence>
<feature type="domain" description="RNase H type-1" evidence="12">
    <location>
        <begin position="161"/>
        <end position="305"/>
    </location>
</feature>
<dbReference type="InterPro" id="IPR002156">
    <property type="entry name" value="RNaseH_domain"/>
</dbReference>
<evidence type="ECO:0000313" key="14">
    <source>
        <dbReference type="Proteomes" id="UP000647587"/>
    </source>
</evidence>
<dbReference type="Proteomes" id="UP000647587">
    <property type="component" value="Unassembled WGS sequence"/>
</dbReference>
<accession>A0ABQ2EPI5</accession>
<evidence type="ECO:0000256" key="9">
    <source>
        <dbReference type="ARBA" id="ARBA00022801"/>
    </source>
</evidence>
<keyword evidence="14" id="KW-1185">Reference proteome</keyword>
<proteinExistence type="inferred from homology"/>
<evidence type="ECO:0000256" key="5">
    <source>
        <dbReference type="ARBA" id="ARBA00012180"/>
    </source>
</evidence>
<evidence type="ECO:0000256" key="6">
    <source>
        <dbReference type="ARBA" id="ARBA00022722"/>
    </source>
</evidence>
<dbReference type="InterPro" id="IPR022892">
    <property type="entry name" value="RNaseHI"/>
</dbReference>
<evidence type="ECO:0000256" key="8">
    <source>
        <dbReference type="ARBA" id="ARBA00022759"/>
    </source>
</evidence>
<comment type="similarity">
    <text evidence="3">Belongs to the RNase H family.</text>
</comment>
<dbReference type="Gene3D" id="3.30.420.10">
    <property type="entry name" value="Ribonuclease H-like superfamily/Ribonuclease H"/>
    <property type="match status" value="1"/>
</dbReference>
<gene>
    <name evidence="13" type="ORF">GCM10008955_11230</name>
</gene>
<evidence type="ECO:0000259" key="12">
    <source>
        <dbReference type="PROSITE" id="PS50879"/>
    </source>
</evidence>
<comment type="cofactor">
    <cofactor evidence="2">
        <name>Mg(2+)</name>
        <dbReference type="ChEBI" id="CHEBI:18420"/>
    </cofactor>
</comment>
<dbReference type="EMBL" id="BMPP01000004">
    <property type="protein sequence ID" value="GGK19557.1"/>
    <property type="molecule type" value="Genomic_DNA"/>
</dbReference>
<dbReference type="Pfam" id="PF00075">
    <property type="entry name" value="RNase_H"/>
    <property type="match status" value="1"/>
</dbReference>
<evidence type="ECO:0000256" key="7">
    <source>
        <dbReference type="ARBA" id="ARBA00022723"/>
    </source>
</evidence>
<keyword evidence="7" id="KW-0479">Metal-binding</keyword>
<sequence>MRLGAESMAPKDPSNHEDRLRSEVLLTLKSELIEAAFNLLHQVAQELAERPSEVPSRLLPRGLSPQHSPEAGESGMTTPSVTLNLRCTPEAYAALRAVAALMPGVQIEEADVATTASVGTAPTANPSLSQASAVSALDWLPQLDHARTGLLPVLSPAAGERCTHLTAHSDGSANPNPGRGGAALVTSTLALGWPAAHATNNEMELLAALGALRLAAATPEVRELTLHSDSKYVVDGMVNWMPGWVKKGWRRAGGAIENLALWQALHAQQQALEAAGIMIRFVWVKAHASDASNNRADELAALAGVSQTLVDRPVH</sequence>
<organism evidence="13 14">
    <name type="scientific">Deinococcus malanensis</name>
    <dbReference type="NCBI Taxonomy" id="1706855"/>
    <lineage>
        <taxon>Bacteria</taxon>
        <taxon>Thermotogati</taxon>
        <taxon>Deinococcota</taxon>
        <taxon>Deinococci</taxon>
        <taxon>Deinococcales</taxon>
        <taxon>Deinococcaceae</taxon>
        <taxon>Deinococcus</taxon>
    </lineage>
</organism>
<evidence type="ECO:0000256" key="11">
    <source>
        <dbReference type="SAM" id="MobiDB-lite"/>
    </source>
</evidence>
<dbReference type="InterPro" id="IPR050092">
    <property type="entry name" value="RNase_H"/>
</dbReference>
<name>A0ABQ2EPI5_9DEIO</name>
<dbReference type="SUPFAM" id="SSF53098">
    <property type="entry name" value="Ribonuclease H-like"/>
    <property type="match status" value="1"/>
</dbReference>
<dbReference type="PANTHER" id="PTHR10642:SF26">
    <property type="entry name" value="RIBONUCLEASE H1"/>
    <property type="match status" value="1"/>
</dbReference>
<comment type="catalytic activity">
    <reaction evidence="1">
        <text>Endonucleolytic cleavage to 5'-phosphomonoester.</text>
        <dbReference type="EC" id="3.1.26.4"/>
    </reaction>
</comment>
<dbReference type="EC" id="3.1.26.4" evidence="5"/>
<protein>
    <recommendedName>
        <fullName evidence="5">ribonuclease H</fullName>
        <ecNumber evidence="5">3.1.26.4</ecNumber>
    </recommendedName>
</protein>
<dbReference type="PANTHER" id="PTHR10642">
    <property type="entry name" value="RIBONUCLEASE H1"/>
    <property type="match status" value="1"/>
</dbReference>
<evidence type="ECO:0000256" key="3">
    <source>
        <dbReference type="ARBA" id="ARBA00005300"/>
    </source>
</evidence>
<comment type="caution">
    <text evidence="13">The sequence shown here is derived from an EMBL/GenBank/DDBJ whole genome shotgun (WGS) entry which is preliminary data.</text>
</comment>
<dbReference type="InterPro" id="IPR012337">
    <property type="entry name" value="RNaseH-like_sf"/>
</dbReference>
<dbReference type="RefSeq" id="WP_189005373.1">
    <property type="nucleotide sequence ID" value="NZ_BMPP01000004.1"/>
</dbReference>
<keyword evidence="8" id="KW-0255">Endonuclease</keyword>
<evidence type="ECO:0000256" key="10">
    <source>
        <dbReference type="ARBA" id="ARBA00022842"/>
    </source>
</evidence>
<evidence type="ECO:0000313" key="13">
    <source>
        <dbReference type="EMBL" id="GGK19557.1"/>
    </source>
</evidence>
<keyword evidence="6" id="KW-0540">Nuclease</keyword>
<dbReference type="PROSITE" id="PS50879">
    <property type="entry name" value="RNASE_H_1"/>
    <property type="match status" value="1"/>
</dbReference>
<evidence type="ECO:0000256" key="2">
    <source>
        <dbReference type="ARBA" id="ARBA00001946"/>
    </source>
</evidence>
<feature type="region of interest" description="Disordered" evidence="11">
    <location>
        <begin position="51"/>
        <end position="78"/>
    </location>
</feature>
<keyword evidence="10" id="KW-0460">Magnesium</keyword>
<comment type="subunit">
    <text evidence="4">Monomer.</text>
</comment>
<reference evidence="14" key="1">
    <citation type="journal article" date="2019" name="Int. J. Syst. Evol. Microbiol.">
        <title>The Global Catalogue of Microorganisms (GCM) 10K type strain sequencing project: providing services to taxonomists for standard genome sequencing and annotation.</title>
        <authorList>
            <consortium name="The Broad Institute Genomics Platform"/>
            <consortium name="The Broad Institute Genome Sequencing Center for Infectious Disease"/>
            <person name="Wu L."/>
            <person name="Ma J."/>
        </authorList>
    </citation>
    <scope>NUCLEOTIDE SEQUENCE [LARGE SCALE GENOMIC DNA]</scope>
    <source>
        <strain evidence="14">JCM 30331</strain>
    </source>
</reference>
<dbReference type="InterPro" id="IPR036397">
    <property type="entry name" value="RNaseH_sf"/>
</dbReference>
<keyword evidence="9" id="KW-0378">Hydrolase</keyword>
<evidence type="ECO:0000256" key="4">
    <source>
        <dbReference type="ARBA" id="ARBA00011245"/>
    </source>
</evidence>
<dbReference type="CDD" id="cd09278">
    <property type="entry name" value="RNase_HI_prokaryote_like"/>
    <property type="match status" value="1"/>
</dbReference>